<evidence type="ECO:0000313" key="6">
    <source>
        <dbReference type="Proteomes" id="UP000309673"/>
    </source>
</evidence>
<dbReference type="Gene3D" id="3.40.50.2300">
    <property type="match status" value="2"/>
</dbReference>
<dbReference type="CDD" id="cd01392">
    <property type="entry name" value="HTH_LacI"/>
    <property type="match status" value="1"/>
</dbReference>
<dbReference type="AlphaFoldDB" id="A0A4V5LSH5"/>
<dbReference type="OrthoDB" id="43195at2"/>
<protein>
    <submittedName>
        <fullName evidence="5">LacI family transcriptional regulator</fullName>
    </submittedName>
</protein>
<evidence type="ECO:0000256" key="1">
    <source>
        <dbReference type="ARBA" id="ARBA00023015"/>
    </source>
</evidence>
<dbReference type="GO" id="GO:0003700">
    <property type="term" value="F:DNA-binding transcription factor activity"/>
    <property type="evidence" value="ECO:0007669"/>
    <property type="project" value="TreeGrafter"/>
</dbReference>
<organism evidence="5 6">
    <name type="scientific">Cohnella pontilimi</name>
    <dbReference type="NCBI Taxonomy" id="2564100"/>
    <lineage>
        <taxon>Bacteria</taxon>
        <taxon>Bacillati</taxon>
        <taxon>Bacillota</taxon>
        <taxon>Bacilli</taxon>
        <taxon>Bacillales</taxon>
        <taxon>Paenibacillaceae</taxon>
        <taxon>Cohnella</taxon>
    </lineage>
</organism>
<accession>A0A4V5LSH5</accession>
<sequence length="344" mass="38255">MATLKDIAEKVGVSISTVSRVINNDTSRSVSEETRDKIWDEARKLGYQPNAWAQKLAKGLKSEPSRAGKVGCIVSVPHAKFSYPYFSEVLKGIEQGLNERHVHLSFVHTLDEFHDPKILQNVLVKGQVDGLIVLGGIPHEVYQLVKAKVQTLIGIDVNDHSVTTVQIDRFEASKAAVKHLITKGHTRIGFIGGVGLARDLSKEKRFRGYKYAMTEAGLDINPDWILDADWQIETSYQLMTELIAANRDRNNLPTAMFVASDVMAIAAIRAASEQGLRIPHDLAIFGFDNIDVSQYTEPSLSTVHIPKFEIGHTAASMLIDRMEGKYPKPMKILLPFELIPRQSS</sequence>
<dbReference type="InterPro" id="IPR010982">
    <property type="entry name" value="Lambda_DNA-bd_dom_sf"/>
</dbReference>
<dbReference type="Pfam" id="PF00356">
    <property type="entry name" value="LacI"/>
    <property type="match status" value="1"/>
</dbReference>
<keyword evidence="3" id="KW-0804">Transcription</keyword>
<dbReference type="PROSITE" id="PS50932">
    <property type="entry name" value="HTH_LACI_2"/>
    <property type="match status" value="1"/>
</dbReference>
<gene>
    <name evidence="5" type="ORF">E5161_09595</name>
</gene>
<dbReference type="EMBL" id="SUPK01000004">
    <property type="protein sequence ID" value="TJY42249.1"/>
    <property type="molecule type" value="Genomic_DNA"/>
</dbReference>
<dbReference type="Pfam" id="PF13377">
    <property type="entry name" value="Peripla_BP_3"/>
    <property type="match status" value="1"/>
</dbReference>
<dbReference type="PANTHER" id="PTHR30146">
    <property type="entry name" value="LACI-RELATED TRANSCRIPTIONAL REPRESSOR"/>
    <property type="match status" value="1"/>
</dbReference>
<dbReference type="Proteomes" id="UP000309673">
    <property type="component" value="Unassembled WGS sequence"/>
</dbReference>
<evidence type="ECO:0000256" key="2">
    <source>
        <dbReference type="ARBA" id="ARBA00023125"/>
    </source>
</evidence>
<dbReference type="CDD" id="cd01544">
    <property type="entry name" value="PBP1_GalR"/>
    <property type="match status" value="1"/>
</dbReference>
<dbReference type="InterPro" id="IPR000843">
    <property type="entry name" value="HTH_LacI"/>
</dbReference>
<proteinExistence type="predicted"/>
<name>A0A4V5LSH5_9BACL</name>
<dbReference type="PANTHER" id="PTHR30146:SF109">
    <property type="entry name" value="HTH-TYPE TRANSCRIPTIONAL REGULATOR GALS"/>
    <property type="match status" value="1"/>
</dbReference>
<keyword evidence="1" id="KW-0805">Transcription regulation</keyword>
<dbReference type="PROSITE" id="PS00356">
    <property type="entry name" value="HTH_LACI_1"/>
    <property type="match status" value="1"/>
</dbReference>
<evidence type="ECO:0000313" key="5">
    <source>
        <dbReference type="EMBL" id="TJY42249.1"/>
    </source>
</evidence>
<dbReference type="PRINTS" id="PR00036">
    <property type="entry name" value="HTHLACI"/>
</dbReference>
<dbReference type="RefSeq" id="WP_136777504.1">
    <property type="nucleotide sequence ID" value="NZ_SUPK01000004.1"/>
</dbReference>
<feature type="domain" description="HTH lacI-type" evidence="4">
    <location>
        <begin position="2"/>
        <end position="58"/>
    </location>
</feature>
<dbReference type="SUPFAM" id="SSF53822">
    <property type="entry name" value="Periplasmic binding protein-like I"/>
    <property type="match status" value="1"/>
</dbReference>
<dbReference type="SUPFAM" id="SSF47413">
    <property type="entry name" value="lambda repressor-like DNA-binding domains"/>
    <property type="match status" value="1"/>
</dbReference>
<dbReference type="InterPro" id="IPR028082">
    <property type="entry name" value="Peripla_BP_I"/>
</dbReference>
<dbReference type="Gene3D" id="1.10.260.40">
    <property type="entry name" value="lambda repressor-like DNA-binding domains"/>
    <property type="match status" value="1"/>
</dbReference>
<keyword evidence="2" id="KW-0238">DNA-binding</keyword>
<comment type="caution">
    <text evidence="5">The sequence shown here is derived from an EMBL/GenBank/DDBJ whole genome shotgun (WGS) entry which is preliminary data.</text>
</comment>
<dbReference type="SMART" id="SM00354">
    <property type="entry name" value="HTH_LACI"/>
    <property type="match status" value="1"/>
</dbReference>
<dbReference type="GO" id="GO:0000976">
    <property type="term" value="F:transcription cis-regulatory region binding"/>
    <property type="evidence" value="ECO:0007669"/>
    <property type="project" value="TreeGrafter"/>
</dbReference>
<evidence type="ECO:0000259" key="4">
    <source>
        <dbReference type="PROSITE" id="PS50932"/>
    </source>
</evidence>
<reference evidence="5 6" key="1">
    <citation type="submission" date="2019-04" db="EMBL/GenBank/DDBJ databases">
        <title>Cohnella sp. nov., isolated from soil.</title>
        <authorList>
            <person name="Kim W."/>
        </authorList>
    </citation>
    <scope>NUCLEOTIDE SEQUENCE [LARGE SCALE GENOMIC DNA]</scope>
    <source>
        <strain evidence="5 6">CAU 1483</strain>
    </source>
</reference>
<keyword evidence="6" id="KW-1185">Reference proteome</keyword>
<evidence type="ECO:0000256" key="3">
    <source>
        <dbReference type="ARBA" id="ARBA00023163"/>
    </source>
</evidence>
<dbReference type="InterPro" id="IPR046335">
    <property type="entry name" value="LacI/GalR-like_sensor"/>
</dbReference>